<evidence type="ECO:0000313" key="2">
    <source>
        <dbReference type="Proteomes" id="UP000007721"/>
    </source>
</evidence>
<keyword evidence="2" id="KW-1185">Reference proteome</keyword>
<gene>
    <name evidence="1" type="ordered locus">Geob_0187</name>
</gene>
<proteinExistence type="predicted"/>
<dbReference type="KEGG" id="geo:Geob_0187"/>
<dbReference type="InterPro" id="IPR014262">
    <property type="entry name" value="HAF_rpt"/>
</dbReference>
<organism evidence="1 2">
    <name type="scientific">Geotalea daltonii (strain DSM 22248 / JCM 15807 / FRC-32)</name>
    <name type="common">Geobacter daltonii</name>
    <dbReference type="NCBI Taxonomy" id="316067"/>
    <lineage>
        <taxon>Bacteria</taxon>
        <taxon>Pseudomonadati</taxon>
        <taxon>Thermodesulfobacteriota</taxon>
        <taxon>Desulfuromonadia</taxon>
        <taxon>Geobacterales</taxon>
        <taxon>Geobacteraceae</taxon>
        <taxon>Geotalea</taxon>
    </lineage>
</organism>
<dbReference type="HOGENOM" id="CLU_1494178_0_0_7"/>
<dbReference type="Proteomes" id="UP000007721">
    <property type="component" value="Chromosome"/>
</dbReference>
<dbReference type="AlphaFoldDB" id="B9M8M5"/>
<dbReference type="eggNOG" id="COG5563">
    <property type="taxonomic scope" value="Bacteria"/>
</dbReference>
<protein>
    <submittedName>
        <fullName evidence="1">HAF repeat protein</fullName>
    </submittedName>
</protein>
<sequence length="180" mass="19629">MQLPDRSPQPFQVVLRGPAFDTISYEYLILLPCRLLLLGEVQQHLVQGKMTDLGPIDKDERTAVDIFINNRGQVAGSDLDSSALFHGFFWQDGVMTDLGTLFGGQTRVFDINDKGQVVGFSSATLGPTKAFIWQKGVMTDLGSLGGNSFAKAINNHKQAVGYSQTSPGSAETHAVLWKIK</sequence>
<name>B9M8M5_GEODF</name>
<dbReference type="STRING" id="316067.Geob_0187"/>
<reference evidence="1 2" key="1">
    <citation type="submission" date="2009-01" db="EMBL/GenBank/DDBJ databases">
        <title>Complete sequence of Geobacter sp. FRC-32.</title>
        <authorList>
            <consortium name="US DOE Joint Genome Institute"/>
            <person name="Lucas S."/>
            <person name="Copeland A."/>
            <person name="Lapidus A."/>
            <person name="Glavina del Rio T."/>
            <person name="Dalin E."/>
            <person name="Tice H."/>
            <person name="Bruce D."/>
            <person name="Goodwin L."/>
            <person name="Pitluck S."/>
            <person name="Saunders E."/>
            <person name="Brettin T."/>
            <person name="Detter J.C."/>
            <person name="Han C."/>
            <person name="Larimer F."/>
            <person name="Land M."/>
            <person name="Hauser L."/>
            <person name="Kyrpides N."/>
            <person name="Ovchinnikova G."/>
            <person name="Kostka J."/>
            <person name="Richardson P."/>
        </authorList>
    </citation>
    <scope>NUCLEOTIDE SEQUENCE [LARGE SCALE GENOMIC DNA]</scope>
    <source>
        <strain evidence="2">DSM 22248 / JCM 15807 / FRC-32</strain>
    </source>
</reference>
<dbReference type="RefSeq" id="WP_012645289.1">
    <property type="nucleotide sequence ID" value="NC_011979.1"/>
</dbReference>
<accession>B9M8M5</accession>
<dbReference type="NCBIfam" id="TIGR02913">
    <property type="entry name" value="HAF_rpt"/>
    <property type="match status" value="2"/>
</dbReference>
<evidence type="ECO:0000313" key="1">
    <source>
        <dbReference type="EMBL" id="ACM18560.1"/>
    </source>
</evidence>
<dbReference type="EMBL" id="CP001390">
    <property type="protein sequence ID" value="ACM18560.1"/>
    <property type="molecule type" value="Genomic_DNA"/>
</dbReference>